<organism evidence="2 3">
    <name type="scientific">Elysia marginata</name>
    <dbReference type="NCBI Taxonomy" id="1093978"/>
    <lineage>
        <taxon>Eukaryota</taxon>
        <taxon>Metazoa</taxon>
        <taxon>Spiralia</taxon>
        <taxon>Lophotrochozoa</taxon>
        <taxon>Mollusca</taxon>
        <taxon>Gastropoda</taxon>
        <taxon>Heterobranchia</taxon>
        <taxon>Euthyneura</taxon>
        <taxon>Panpulmonata</taxon>
        <taxon>Sacoglossa</taxon>
        <taxon>Placobranchoidea</taxon>
        <taxon>Plakobranchidae</taxon>
        <taxon>Elysia</taxon>
    </lineage>
</organism>
<feature type="transmembrane region" description="Helical" evidence="1">
    <location>
        <begin position="50"/>
        <end position="72"/>
    </location>
</feature>
<accession>A0AAV4EKI6</accession>
<dbReference type="Proteomes" id="UP000762676">
    <property type="component" value="Unassembled WGS sequence"/>
</dbReference>
<keyword evidence="1" id="KW-0812">Transmembrane</keyword>
<protein>
    <submittedName>
        <fullName evidence="2">Smoothened</fullName>
    </submittedName>
</protein>
<keyword evidence="1" id="KW-1133">Transmembrane helix</keyword>
<comment type="caution">
    <text evidence="2">The sequence shown here is derived from an EMBL/GenBank/DDBJ whole genome shotgun (WGS) entry which is preliminary data.</text>
</comment>
<gene>
    <name evidence="2" type="ORF">ElyMa_001838000</name>
</gene>
<keyword evidence="3" id="KW-1185">Reference proteome</keyword>
<evidence type="ECO:0000313" key="2">
    <source>
        <dbReference type="EMBL" id="GFR61125.1"/>
    </source>
</evidence>
<proteinExistence type="predicted"/>
<dbReference type="EMBL" id="BMAT01003712">
    <property type="protein sequence ID" value="GFR61125.1"/>
    <property type="molecule type" value="Genomic_DNA"/>
</dbReference>
<reference evidence="2 3" key="1">
    <citation type="journal article" date="2021" name="Elife">
        <title>Chloroplast acquisition without the gene transfer in kleptoplastic sea slugs, Plakobranchus ocellatus.</title>
        <authorList>
            <person name="Maeda T."/>
            <person name="Takahashi S."/>
            <person name="Yoshida T."/>
            <person name="Shimamura S."/>
            <person name="Takaki Y."/>
            <person name="Nagai Y."/>
            <person name="Toyoda A."/>
            <person name="Suzuki Y."/>
            <person name="Arimoto A."/>
            <person name="Ishii H."/>
            <person name="Satoh N."/>
            <person name="Nishiyama T."/>
            <person name="Hasebe M."/>
            <person name="Maruyama T."/>
            <person name="Minagawa J."/>
            <person name="Obokata J."/>
            <person name="Shigenobu S."/>
        </authorList>
    </citation>
    <scope>NUCLEOTIDE SEQUENCE [LARGE SCALE GENOMIC DNA]</scope>
</reference>
<evidence type="ECO:0000313" key="3">
    <source>
        <dbReference type="Proteomes" id="UP000762676"/>
    </source>
</evidence>
<name>A0AAV4EKI6_9GAST</name>
<dbReference type="AlphaFoldDB" id="A0AAV4EKI6"/>
<keyword evidence="1" id="KW-0472">Membrane</keyword>
<evidence type="ECO:0000256" key="1">
    <source>
        <dbReference type="SAM" id="Phobius"/>
    </source>
</evidence>
<sequence>MNLIPDEPITEDVVVEDSVDGVEIAEDDDSSTQPSSLWQIFGRKLPCSEVVFVSQMLLIYIIVVVSLFNLSQGRGPDHLWIALLSSSIGYSLPNPVLEPRRK</sequence>